<evidence type="ECO:0000313" key="2">
    <source>
        <dbReference type="EMBL" id="GHF28101.1"/>
    </source>
</evidence>
<reference evidence="2" key="2">
    <citation type="submission" date="2020-09" db="EMBL/GenBank/DDBJ databases">
        <authorList>
            <person name="Sun Q."/>
            <person name="Ohkuma M."/>
        </authorList>
    </citation>
    <scope>NUCLEOTIDE SEQUENCE</scope>
    <source>
        <strain evidence="2">JCM 4477</strain>
    </source>
</reference>
<evidence type="ECO:0000313" key="3">
    <source>
        <dbReference type="Proteomes" id="UP000630718"/>
    </source>
</evidence>
<dbReference type="AlphaFoldDB" id="A0A919EAB7"/>
<dbReference type="Gene3D" id="2.130.10.10">
    <property type="entry name" value="YVTN repeat-like/Quinoprotein amine dehydrogenase"/>
    <property type="match status" value="1"/>
</dbReference>
<proteinExistence type="predicted"/>
<comment type="caution">
    <text evidence="2">The sequence shown here is derived from an EMBL/GenBank/DDBJ whole genome shotgun (WGS) entry which is preliminary data.</text>
</comment>
<name>A0A919EAB7_9ACTN</name>
<feature type="region of interest" description="Disordered" evidence="1">
    <location>
        <begin position="183"/>
        <end position="214"/>
    </location>
</feature>
<gene>
    <name evidence="2" type="ORF">GCM10018772_62230</name>
</gene>
<sequence>MEGRLARVDAADGTVRTRPFLVHPVPDWSGGGLDQRILARGQLVAHPDHPGQVAAMTRTGILSGEILLWDVTAPRRIGTLPSRAASVPFSTSYVTGPLAFDADGSHLAVQNTDGQVRVRDVGRHRPLPGGAPATGNDALIGLGPEHSVVLSVFGADMVRIHDPTDAAASGMLPVADGDWVASSLRSHRRHGHPAPDLRPAPRGAVPYAVGRRRA</sequence>
<dbReference type="Proteomes" id="UP000630718">
    <property type="component" value="Unassembled WGS sequence"/>
</dbReference>
<dbReference type="SUPFAM" id="SSF50969">
    <property type="entry name" value="YVTN repeat-like/Quinoprotein amine dehydrogenase"/>
    <property type="match status" value="1"/>
</dbReference>
<reference evidence="2" key="1">
    <citation type="journal article" date="2014" name="Int. J. Syst. Evol. Microbiol.">
        <title>Complete genome sequence of Corynebacterium casei LMG S-19264T (=DSM 44701T), isolated from a smear-ripened cheese.</title>
        <authorList>
            <consortium name="US DOE Joint Genome Institute (JGI-PGF)"/>
            <person name="Walter F."/>
            <person name="Albersmeier A."/>
            <person name="Kalinowski J."/>
            <person name="Ruckert C."/>
        </authorList>
    </citation>
    <scope>NUCLEOTIDE SEQUENCE</scope>
    <source>
        <strain evidence="2">JCM 4477</strain>
    </source>
</reference>
<accession>A0A919EAB7</accession>
<dbReference type="EMBL" id="BNBI01000017">
    <property type="protein sequence ID" value="GHF28101.1"/>
    <property type="molecule type" value="Genomic_DNA"/>
</dbReference>
<keyword evidence="3" id="KW-1185">Reference proteome</keyword>
<dbReference type="InterPro" id="IPR011044">
    <property type="entry name" value="Quino_amine_DH_bsu"/>
</dbReference>
<evidence type="ECO:0000256" key="1">
    <source>
        <dbReference type="SAM" id="MobiDB-lite"/>
    </source>
</evidence>
<organism evidence="2 3">
    <name type="scientific">Streptomyces fumanus</name>
    <dbReference type="NCBI Taxonomy" id="67302"/>
    <lineage>
        <taxon>Bacteria</taxon>
        <taxon>Bacillati</taxon>
        <taxon>Actinomycetota</taxon>
        <taxon>Actinomycetes</taxon>
        <taxon>Kitasatosporales</taxon>
        <taxon>Streptomycetaceae</taxon>
        <taxon>Streptomyces</taxon>
    </lineage>
</organism>
<dbReference type="InterPro" id="IPR015943">
    <property type="entry name" value="WD40/YVTN_repeat-like_dom_sf"/>
</dbReference>
<protein>
    <submittedName>
        <fullName evidence="2">Uncharacterized protein</fullName>
    </submittedName>
</protein>